<evidence type="ECO:0000313" key="3">
    <source>
        <dbReference type="EMBL" id="TWU00965.1"/>
    </source>
</evidence>
<keyword evidence="1" id="KW-0812">Transmembrane</keyword>
<feature type="transmembrane region" description="Helical" evidence="1">
    <location>
        <begin position="148"/>
        <end position="169"/>
    </location>
</feature>
<comment type="caution">
    <text evidence="3">The sequence shown here is derived from an EMBL/GenBank/DDBJ whole genome shotgun (WGS) entry which is preliminary data.</text>
</comment>
<dbReference type="Pfam" id="PF02517">
    <property type="entry name" value="Rce1-like"/>
    <property type="match status" value="1"/>
</dbReference>
<dbReference type="Proteomes" id="UP000320176">
    <property type="component" value="Unassembled WGS sequence"/>
</dbReference>
<evidence type="ECO:0000259" key="2">
    <source>
        <dbReference type="Pfam" id="PF02517"/>
    </source>
</evidence>
<sequence>MKSLSSLASTARDPKFRPTVILLVATPLMMCWRYYGSRDYFAEHITQWMPAQMVPADWMPGGTDLQHAAAVFQFLTCFALLGLIPALILRCGYRERLRDYGLCVGDPRKTALSLLILSPVFLVAGYLGSQDPEVAQAFPINPRAGDSAGMFVMHGATYLLFYLGWEFCFRGFLLFGLRDSLGDANAILVQTMASTLLHIGGPAAEAFGAILGGILWGWLALWSRSLLSGLAQHYLLGISLDYFLCFHDS</sequence>
<keyword evidence="4" id="KW-1185">Reference proteome</keyword>
<feature type="transmembrane region" description="Helical" evidence="1">
    <location>
        <begin position="110"/>
        <end position="128"/>
    </location>
</feature>
<evidence type="ECO:0000313" key="4">
    <source>
        <dbReference type="Proteomes" id="UP000320176"/>
    </source>
</evidence>
<feature type="transmembrane region" description="Helical" evidence="1">
    <location>
        <begin position="206"/>
        <end position="223"/>
    </location>
</feature>
<dbReference type="EMBL" id="SJPN01000005">
    <property type="protein sequence ID" value="TWU00965.1"/>
    <property type="molecule type" value="Genomic_DNA"/>
</dbReference>
<feature type="domain" description="CAAX prenyl protease 2/Lysostaphin resistance protein A-like" evidence="2">
    <location>
        <begin position="157"/>
        <end position="235"/>
    </location>
</feature>
<name>A0A5C6ALR9_9BACT</name>
<keyword evidence="1" id="KW-0472">Membrane</keyword>
<dbReference type="OrthoDB" id="282862at2"/>
<dbReference type="RefSeq" id="WP_146521493.1">
    <property type="nucleotide sequence ID" value="NZ_CP151726.1"/>
</dbReference>
<gene>
    <name evidence="3" type="ORF">Pla52n_43350</name>
</gene>
<reference evidence="3 4" key="1">
    <citation type="submission" date="2019-02" db="EMBL/GenBank/DDBJ databases">
        <title>Deep-cultivation of Planctomycetes and their phenomic and genomic characterization uncovers novel biology.</title>
        <authorList>
            <person name="Wiegand S."/>
            <person name="Jogler M."/>
            <person name="Boedeker C."/>
            <person name="Pinto D."/>
            <person name="Vollmers J."/>
            <person name="Rivas-Marin E."/>
            <person name="Kohn T."/>
            <person name="Peeters S.H."/>
            <person name="Heuer A."/>
            <person name="Rast P."/>
            <person name="Oberbeckmann S."/>
            <person name="Bunk B."/>
            <person name="Jeske O."/>
            <person name="Meyerdierks A."/>
            <person name="Storesund J.E."/>
            <person name="Kallscheuer N."/>
            <person name="Luecker S."/>
            <person name="Lage O.M."/>
            <person name="Pohl T."/>
            <person name="Merkel B.J."/>
            <person name="Hornburger P."/>
            <person name="Mueller R.-W."/>
            <person name="Bruemmer F."/>
            <person name="Labrenz M."/>
            <person name="Spormann A.M."/>
            <person name="Op Den Camp H."/>
            <person name="Overmann J."/>
            <person name="Amann R."/>
            <person name="Jetten M.S.M."/>
            <person name="Mascher T."/>
            <person name="Medema M.H."/>
            <person name="Devos D.P."/>
            <person name="Kaster A.-K."/>
            <person name="Ovreas L."/>
            <person name="Rohde M."/>
            <person name="Galperin M.Y."/>
            <person name="Jogler C."/>
        </authorList>
    </citation>
    <scope>NUCLEOTIDE SEQUENCE [LARGE SCALE GENOMIC DNA]</scope>
    <source>
        <strain evidence="3 4">Pla52n</strain>
    </source>
</reference>
<protein>
    <recommendedName>
        <fullName evidence="2">CAAX prenyl protease 2/Lysostaphin resistance protein A-like domain-containing protein</fullName>
    </recommendedName>
</protein>
<feature type="transmembrane region" description="Helical" evidence="1">
    <location>
        <begin position="68"/>
        <end position="89"/>
    </location>
</feature>
<accession>A0A5C6ALR9</accession>
<evidence type="ECO:0000256" key="1">
    <source>
        <dbReference type="SAM" id="Phobius"/>
    </source>
</evidence>
<feature type="transmembrane region" description="Helical" evidence="1">
    <location>
        <begin position="16"/>
        <end position="35"/>
    </location>
</feature>
<keyword evidence="1" id="KW-1133">Transmembrane helix</keyword>
<dbReference type="GO" id="GO:0080120">
    <property type="term" value="P:CAAX-box protein maturation"/>
    <property type="evidence" value="ECO:0007669"/>
    <property type="project" value="UniProtKB-ARBA"/>
</dbReference>
<proteinExistence type="predicted"/>
<dbReference type="GO" id="GO:0004175">
    <property type="term" value="F:endopeptidase activity"/>
    <property type="evidence" value="ECO:0007669"/>
    <property type="project" value="UniProtKB-ARBA"/>
</dbReference>
<dbReference type="AlphaFoldDB" id="A0A5C6ALR9"/>
<organism evidence="3 4">
    <name type="scientific">Stieleria varia</name>
    <dbReference type="NCBI Taxonomy" id="2528005"/>
    <lineage>
        <taxon>Bacteria</taxon>
        <taxon>Pseudomonadati</taxon>
        <taxon>Planctomycetota</taxon>
        <taxon>Planctomycetia</taxon>
        <taxon>Pirellulales</taxon>
        <taxon>Pirellulaceae</taxon>
        <taxon>Stieleria</taxon>
    </lineage>
</organism>
<dbReference type="InterPro" id="IPR003675">
    <property type="entry name" value="Rce1/LyrA-like_dom"/>
</dbReference>